<dbReference type="Gene3D" id="3.30.230.10">
    <property type="match status" value="1"/>
</dbReference>
<reference evidence="22 23" key="1">
    <citation type="journal article" date="2020" name="Mol. Plant">
        <title>The Chromosome-Based Rubber Tree Genome Provides New Insights into Spurge Genome Evolution and Rubber Biosynthesis.</title>
        <authorList>
            <person name="Liu J."/>
            <person name="Shi C."/>
            <person name="Shi C.C."/>
            <person name="Li W."/>
            <person name="Zhang Q.J."/>
            <person name="Zhang Y."/>
            <person name="Li K."/>
            <person name="Lu H.F."/>
            <person name="Shi C."/>
            <person name="Zhu S.T."/>
            <person name="Xiao Z.Y."/>
            <person name="Nan H."/>
            <person name="Yue Y."/>
            <person name="Zhu X.G."/>
            <person name="Wu Y."/>
            <person name="Hong X.N."/>
            <person name="Fan G.Y."/>
            <person name="Tong Y."/>
            <person name="Zhang D."/>
            <person name="Mao C.L."/>
            <person name="Liu Y.L."/>
            <person name="Hao S.J."/>
            <person name="Liu W.Q."/>
            <person name="Lv M.Q."/>
            <person name="Zhang H.B."/>
            <person name="Liu Y."/>
            <person name="Hu-Tang G.R."/>
            <person name="Wang J.P."/>
            <person name="Wang J.H."/>
            <person name="Sun Y.H."/>
            <person name="Ni S.B."/>
            <person name="Chen W.B."/>
            <person name="Zhang X.C."/>
            <person name="Jiao Y.N."/>
            <person name="Eichler E.E."/>
            <person name="Li G.H."/>
            <person name="Liu X."/>
            <person name="Gao L.Z."/>
        </authorList>
    </citation>
    <scope>NUCLEOTIDE SEQUENCE [LARGE SCALE GENOMIC DNA]</scope>
    <source>
        <strain evidence="23">cv. GT1</strain>
        <tissue evidence="22">Leaf</tissue>
    </source>
</reference>
<dbReference type="InterPro" id="IPR044066">
    <property type="entry name" value="TRIAD_supradom"/>
</dbReference>
<dbReference type="GO" id="GO:0008270">
    <property type="term" value="F:zinc ion binding"/>
    <property type="evidence" value="ECO:0007669"/>
    <property type="project" value="UniProtKB-KW"/>
</dbReference>
<dbReference type="FunFam" id="3.30.40.10:FF:000019">
    <property type="entry name" value="RBR-type E3 ubiquitin transferase"/>
    <property type="match status" value="1"/>
</dbReference>
<dbReference type="InterPro" id="IPR013083">
    <property type="entry name" value="Znf_RING/FYVE/PHD"/>
</dbReference>
<feature type="domain" description="RING-type" evidence="21">
    <location>
        <begin position="267"/>
        <end position="481"/>
    </location>
</feature>
<dbReference type="PROSITE" id="PS50089">
    <property type="entry name" value="ZF_RING_2"/>
    <property type="match status" value="1"/>
</dbReference>
<dbReference type="FunFam" id="1.20.120.1750:FF:000013">
    <property type="entry name" value="RBR-type E3 ubiquitin transferase"/>
    <property type="match status" value="1"/>
</dbReference>
<dbReference type="SUPFAM" id="SSF54211">
    <property type="entry name" value="Ribosomal protein S5 domain 2-like"/>
    <property type="match status" value="1"/>
</dbReference>
<dbReference type="InterPro" id="IPR014721">
    <property type="entry name" value="Ribsml_uS5_D2-typ_fold_subgr"/>
</dbReference>
<dbReference type="InterPro" id="IPR002867">
    <property type="entry name" value="IBR_dom"/>
</dbReference>
<dbReference type="UniPathway" id="UPA00143"/>
<dbReference type="InterPro" id="IPR020568">
    <property type="entry name" value="Ribosomal_Su5_D2-typ_SF"/>
</dbReference>
<dbReference type="InterPro" id="IPR054694">
    <property type="entry name" value="Parkin-like_IBR"/>
</dbReference>
<evidence type="ECO:0000256" key="10">
    <source>
        <dbReference type="ARBA" id="ARBA00022737"/>
    </source>
</evidence>
<evidence type="ECO:0000256" key="16">
    <source>
        <dbReference type="ARBA" id="ARBA00035152"/>
    </source>
</evidence>
<comment type="catalytic activity">
    <reaction evidence="1">
        <text>[E2 ubiquitin-conjugating enzyme]-S-ubiquitinyl-L-cysteine + [acceptor protein]-L-lysine = [E2 ubiquitin-conjugating enzyme]-L-cysteine + [acceptor protein]-N(6)-ubiquitinyl-L-lysine.</text>
        <dbReference type="EC" id="2.3.2.31"/>
    </reaction>
</comment>
<dbReference type="Pfam" id="PF22605">
    <property type="entry name" value="IBR_2"/>
    <property type="match status" value="1"/>
</dbReference>
<dbReference type="CDD" id="cd20346">
    <property type="entry name" value="BRcat_RBR_ANKIB1"/>
    <property type="match status" value="1"/>
</dbReference>
<dbReference type="PROSITE" id="PS51873">
    <property type="entry name" value="TRIAD"/>
    <property type="match status" value="1"/>
</dbReference>
<keyword evidence="15 19" id="KW-0687">Ribonucleoprotein</keyword>
<evidence type="ECO:0000256" key="12">
    <source>
        <dbReference type="ARBA" id="ARBA00022786"/>
    </source>
</evidence>
<dbReference type="Pfam" id="PF21235">
    <property type="entry name" value="UBA_ARI1"/>
    <property type="match status" value="1"/>
</dbReference>
<evidence type="ECO:0000256" key="4">
    <source>
        <dbReference type="ARBA" id="ARBA00004906"/>
    </source>
</evidence>
<dbReference type="CDD" id="cd22586">
    <property type="entry name" value="Rcat_RBR_ARI1-like"/>
    <property type="match status" value="1"/>
</dbReference>
<organism evidence="22 23">
    <name type="scientific">Hevea brasiliensis</name>
    <name type="common">Para rubber tree</name>
    <name type="synonym">Siphonia brasiliensis</name>
    <dbReference type="NCBI Taxonomy" id="3981"/>
    <lineage>
        <taxon>Eukaryota</taxon>
        <taxon>Viridiplantae</taxon>
        <taxon>Streptophyta</taxon>
        <taxon>Embryophyta</taxon>
        <taxon>Tracheophyta</taxon>
        <taxon>Spermatophyta</taxon>
        <taxon>Magnoliopsida</taxon>
        <taxon>eudicotyledons</taxon>
        <taxon>Gunneridae</taxon>
        <taxon>Pentapetalae</taxon>
        <taxon>rosids</taxon>
        <taxon>fabids</taxon>
        <taxon>Malpighiales</taxon>
        <taxon>Euphorbiaceae</taxon>
        <taxon>Crotonoideae</taxon>
        <taxon>Micrandreae</taxon>
        <taxon>Hevea</taxon>
    </lineage>
</organism>
<keyword evidence="9" id="KW-0479">Metal-binding</keyword>
<dbReference type="GO" id="GO:0003735">
    <property type="term" value="F:structural constituent of ribosome"/>
    <property type="evidence" value="ECO:0007669"/>
    <property type="project" value="InterPro"/>
</dbReference>
<dbReference type="PROSITE" id="PS00360">
    <property type="entry name" value="RIBOSOMAL_S9"/>
    <property type="match status" value="1"/>
</dbReference>
<dbReference type="Gene3D" id="1.20.120.1750">
    <property type="match status" value="1"/>
</dbReference>
<keyword evidence="23" id="KW-1185">Reference proteome</keyword>
<accession>A0A6A6M8F2</accession>
<keyword evidence="8" id="KW-0808">Transferase</keyword>
<dbReference type="SMART" id="SM00647">
    <property type="entry name" value="IBR"/>
    <property type="match status" value="2"/>
</dbReference>
<dbReference type="FunFam" id="3.30.230.10:FF:000001">
    <property type="entry name" value="30S ribosomal protein S9"/>
    <property type="match status" value="1"/>
</dbReference>
<dbReference type="GO" id="GO:0015935">
    <property type="term" value="C:small ribosomal subunit"/>
    <property type="evidence" value="ECO:0007669"/>
    <property type="project" value="UniProtKB-ARBA"/>
</dbReference>
<evidence type="ECO:0000256" key="1">
    <source>
        <dbReference type="ARBA" id="ARBA00001798"/>
    </source>
</evidence>
<keyword evidence="13" id="KW-0862">Zinc</keyword>
<evidence type="ECO:0000256" key="14">
    <source>
        <dbReference type="ARBA" id="ARBA00022980"/>
    </source>
</evidence>
<evidence type="ECO:0000256" key="19">
    <source>
        <dbReference type="RuleBase" id="RU003815"/>
    </source>
</evidence>
<feature type="domain" description="RING-type" evidence="20">
    <location>
        <begin position="271"/>
        <end position="315"/>
    </location>
</feature>
<evidence type="ECO:0000256" key="5">
    <source>
        <dbReference type="ARBA" id="ARBA00005251"/>
    </source>
</evidence>
<evidence type="ECO:0000256" key="8">
    <source>
        <dbReference type="ARBA" id="ARBA00022679"/>
    </source>
</evidence>
<evidence type="ECO:0000256" key="2">
    <source>
        <dbReference type="ARBA" id="ARBA00001947"/>
    </source>
</evidence>
<comment type="similarity">
    <text evidence="6">Belongs to the RBR family. Ariadne subfamily.</text>
</comment>
<dbReference type="InterPro" id="IPR045840">
    <property type="entry name" value="Ariadne"/>
</dbReference>
<dbReference type="InterPro" id="IPR031127">
    <property type="entry name" value="E3_UB_ligase_RBR"/>
</dbReference>
<dbReference type="Proteomes" id="UP000467840">
    <property type="component" value="Chromosome 14"/>
</dbReference>
<dbReference type="InterPro" id="IPR023035">
    <property type="entry name" value="Ribosomal_uS9_bac/plastid"/>
</dbReference>
<dbReference type="AlphaFoldDB" id="A0A6A6M8F2"/>
<evidence type="ECO:0000256" key="13">
    <source>
        <dbReference type="ARBA" id="ARBA00022833"/>
    </source>
</evidence>
<dbReference type="GO" id="GO:0016567">
    <property type="term" value="P:protein ubiquitination"/>
    <property type="evidence" value="ECO:0007669"/>
    <property type="project" value="UniProtKB-UniPathway"/>
</dbReference>
<keyword evidence="14 19" id="KW-0689">Ribosomal protein</keyword>
<dbReference type="InterPro" id="IPR048962">
    <property type="entry name" value="ARIH1-like_UBL"/>
</dbReference>
<dbReference type="Pfam" id="PF01485">
    <property type="entry name" value="IBR"/>
    <property type="match status" value="1"/>
</dbReference>
<comment type="caution">
    <text evidence="22">The sequence shown here is derived from an EMBL/GenBank/DDBJ whole genome shotgun (WGS) entry which is preliminary data.</text>
</comment>
<dbReference type="CDD" id="cd16773">
    <property type="entry name" value="RING-HC_RBR_TRIAD1"/>
    <property type="match status" value="1"/>
</dbReference>
<comment type="pathway">
    <text evidence="4">Protein modification; protein ubiquitination.</text>
</comment>
<evidence type="ECO:0000256" key="17">
    <source>
        <dbReference type="ARBA" id="ARBA00035437"/>
    </source>
</evidence>
<dbReference type="InterPro" id="IPR001841">
    <property type="entry name" value="Znf_RING"/>
</dbReference>
<evidence type="ECO:0000256" key="9">
    <source>
        <dbReference type="ARBA" id="ARBA00022723"/>
    </source>
</evidence>
<keyword evidence="11 18" id="KW-0863">Zinc-finger</keyword>
<dbReference type="Pfam" id="PF00380">
    <property type="entry name" value="Ribosomal_S9"/>
    <property type="match status" value="1"/>
</dbReference>
<protein>
    <recommendedName>
        <fullName evidence="16">Small ribosomal subunit protein uS9c</fullName>
        <ecNumber evidence="7">2.3.2.31</ecNumber>
    </recommendedName>
    <alternativeName>
        <fullName evidence="17">30S ribosomal protein S9, chloroplastic</fullName>
    </alternativeName>
</protein>
<gene>
    <name evidence="22" type="ORF">GH714_005769</name>
</gene>
<evidence type="ECO:0000256" key="11">
    <source>
        <dbReference type="ARBA" id="ARBA00022771"/>
    </source>
</evidence>
<dbReference type="InterPro" id="IPR020574">
    <property type="entry name" value="Ribosomal_uS9_CS"/>
</dbReference>
<evidence type="ECO:0000256" key="18">
    <source>
        <dbReference type="PROSITE-ProRule" id="PRU00175"/>
    </source>
</evidence>
<dbReference type="Pfam" id="PF19422">
    <property type="entry name" value="Ariadne"/>
    <property type="match status" value="1"/>
</dbReference>
<evidence type="ECO:0000256" key="7">
    <source>
        <dbReference type="ARBA" id="ARBA00012251"/>
    </source>
</evidence>
<evidence type="ECO:0000259" key="20">
    <source>
        <dbReference type="PROSITE" id="PS50089"/>
    </source>
</evidence>
<proteinExistence type="inferred from homology"/>
<keyword evidence="10" id="KW-0677">Repeat</keyword>
<dbReference type="SUPFAM" id="SSF57850">
    <property type="entry name" value="RING/U-box"/>
    <property type="match status" value="3"/>
</dbReference>
<evidence type="ECO:0000256" key="3">
    <source>
        <dbReference type="ARBA" id="ARBA00003976"/>
    </source>
</evidence>
<evidence type="ECO:0000313" key="23">
    <source>
        <dbReference type="Proteomes" id="UP000467840"/>
    </source>
</evidence>
<evidence type="ECO:0000313" key="22">
    <source>
        <dbReference type="EMBL" id="KAF2309952.1"/>
    </source>
</evidence>
<dbReference type="Gene3D" id="3.30.40.10">
    <property type="entry name" value="Zinc/RING finger domain, C3HC4 (zinc finger)"/>
    <property type="match status" value="1"/>
</dbReference>
<comment type="function">
    <text evidence="3">Might act as an E3 ubiquitin-protein ligase, or as part of E3 complex, which accepts ubiquitin from specific E2 ubiquitin-conjugating enzymes and then transfers it to substrates.</text>
</comment>
<dbReference type="GO" id="GO:0006412">
    <property type="term" value="P:translation"/>
    <property type="evidence" value="ECO:0007669"/>
    <property type="project" value="InterPro"/>
</dbReference>
<comment type="cofactor">
    <cofactor evidence="2">
        <name>Zn(2+)</name>
        <dbReference type="ChEBI" id="CHEBI:29105"/>
    </cofactor>
</comment>
<dbReference type="EC" id="2.3.2.31" evidence="7"/>
<evidence type="ECO:0000256" key="6">
    <source>
        <dbReference type="ARBA" id="ARBA00005884"/>
    </source>
</evidence>
<comment type="similarity">
    <text evidence="5 19">Belongs to the universal ribosomal protein uS9 family.</text>
</comment>
<keyword evidence="12" id="KW-0833">Ubl conjugation pathway</keyword>
<dbReference type="NCBIfam" id="NF001099">
    <property type="entry name" value="PRK00132.1"/>
    <property type="match status" value="1"/>
</dbReference>
<name>A0A6A6M8F2_HEVBR</name>
<evidence type="ECO:0000259" key="21">
    <source>
        <dbReference type="PROSITE" id="PS51873"/>
    </source>
</evidence>
<sequence length="670" mass="76273">MSISISISSLTSYLSSLSFSSQVSQKPNTLSFSRSKSLSFSPSPKPLLVSATVASPVESETTDLKKLVKSRLPGGFAAQPIIGTGRRKCAIARVVLQEGTGKVIINYRDAKEYLQGNPLWLQYIKVPLVTLGYESSYDVFVKAHGGGLSGQAQAISLGISRALLKVSESHRSPLKREGLLTRDSRVVERKKVITKESLLAAQRDDIHTVMELLSLEEHQARSLLIHHRWDVDRVLQLLIEKGRDKLYAEVGVTIIDHDDIILPELSSMIECNICFDNVSASEVTAMDCGHFFCNSCWTQHFIVKINEGQSRRIRCMAPQCNAVCDDVKIRHLVSMHNPNLAEKFDRFLFESYIEDNKRVKWCPSVPHCGNAIRVQDDELCEVECACGIQFCFSCLSEAHSPCSCIMWELWSKKCEDESETVNWITVHTKPCPKCHKPIEKNGGCNLVCCVCGQAFCWLCGGATGREHTWTTIVNHSCGRYKEDHFKKTGRAKRDLERYVHYYNRYKAHLDSFKLESDLKEVINGKISTLEERDSKSKDFTWIMNGLHILFRSRRILSATYPFAYYMFGDELLKDEMKDKEKEIKKNLFENQQQQFEGNVEKLSLFLGEEFELYNDNEILDLRMRIIAVSVSTDNLCRNLYDHIENDLLGSLTWTVHRIAPYKSRGVLRSS</sequence>
<dbReference type="PANTHER" id="PTHR11685">
    <property type="entry name" value="RBR FAMILY RING FINGER AND IBR DOMAIN-CONTAINING"/>
    <property type="match status" value="1"/>
</dbReference>
<dbReference type="GO" id="GO:0005737">
    <property type="term" value="C:cytoplasm"/>
    <property type="evidence" value="ECO:0007669"/>
    <property type="project" value="UniProtKB-ARBA"/>
</dbReference>
<dbReference type="InterPro" id="IPR000754">
    <property type="entry name" value="Ribosomal_uS9"/>
</dbReference>
<evidence type="ECO:0000256" key="15">
    <source>
        <dbReference type="ARBA" id="ARBA00023274"/>
    </source>
</evidence>
<dbReference type="EMBL" id="JAAGAX010000006">
    <property type="protein sequence ID" value="KAF2309952.1"/>
    <property type="molecule type" value="Genomic_DNA"/>
</dbReference>
<dbReference type="GO" id="GO:0061630">
    <property type="term" value="F:ubiquitin protein ligase activity"/>
    <property type="evidence" value="ECO:0007669"/>
    <property type="project" value="UniProtKB-EC"/>
</dbReference>